<dbReference type="EMBL" id="CP036276">
    <property type="protein sequence ID" value="QDU43855.1"/>
    <property type="molecule type" value="Genomic_DNA"/>
</dbReference>
<dbReference type="InterPro" id="IPR008979">
    <property type="entry name" value="Galactose-bd-like_sf"/>
</dbReference>
<reference evidence="1 2" key="1">
    <citation type="submission" date="2019-02" db="EMBL/GenBank/DDBJ databases">
        <title>Deep-cultivation of Planctomycetes and their phenomic and genomic characterization uncovers novel biology.</title>
        <authorList>
            <person name="Wiegand S."/>
            <person name="Jogler M."/>
            <person name="Boedeker C."/>
            <person name="Pinto D."/>
            <person name="Vollmers J."/>
            <person name="Rivas-Marin E."/>
            <person name="Kohn T."/>
            <person name="Peeters S.H."/>
            <person name="Heuer A."/>
            <person name="Rast P."/>
            <person name="Oberbeckmann S."/>
            <person name="Bunk B."/>
            <person name="Jeske O."/>
            <person name="Meyerdierks A."/>
            <person name="Storesund J.E."/>
            <person name="Kallscheuer N."/>
            <person name="Luecker S."/>
            <person name="Lage O.M."/>
            <person name="Pohl T."/>
            <person name="Merkel B.J."/>
            <person name="Hornburger P."/>
            <person name="Mueller R.-W."/>
            <person name="Bruemmer F."/>
            <person name="Labrenz M."/>
            <person name="Spormann A.M."/>
            <person name="Op den Camp H."/>
            <person name="Overmann J."/>
            <person name="Amann R."/>
            <person name="Jetten M.S.M."/>
            <person name="Mascher T."/>
            <person name="Medema M.H."/>
            <person name="Devos D.P."/>
            <person name="Kaster A.-K."/>
            <person name="Ovreas L."/>
            <person name="Rohde M."/>
            <person name="Galperin M.Y."/>
            <person name="Jogler C."/>
        </authorList>
    </citation>
    <scope>NUCLEOTIDE SEQUENCE [LARGE SCALE GENOMIC DNA]</scope>
    <source>
        <strain evidence="1 2">Mal52</strain>
    </source>
</reference>
<dbReference type="KEGG" id="sdyn:Mal52_23320"/>
<dbReference type="SUPFAM" id="SSF49785">
    <property type="entry name" value="Galactose-binding domain-like"/>
    <property type="match status" value="1"/>
</dbReference>
<accession>A0A517ZN18</accession>
<dbReference type="RefSeq" id="WP_145376141.1">
    <property type="nucleotide sequence ID" value="NZ_CP036276.1"/>
</dbReference>
<dbReference type="Proteomes" id="UP000319383">
    <property type="component" value="Chromosome"/>
</dbReference>
<dbReference type="AlphaFoldDB" id="A0A517ZN18"/>
<organism evidence="1 2">
    <name type="scientific">Symmachiella dynata</name>
    <dbReference type="NCBI Taxonomy" id="2527995"/>
    <lineage>
        <taxon>Bacteria</taxon>
        <taxon>Pseudomonadati</taxon>
        <taxon>Planctomycetota</taxon>
        <taxon>Planctomycetia</taxon>
        <taxon>Planctomycetales</taxon>
        <taxon>Planctomycetaceae</taxon>
        <taxon>Symmachiella</taxon>
    </lineage>
</organism>
<dbReference type="Gene3D" id="2.60.120.260">
    <property type="entry name" value="Galactose-binding domain-like"/>
    <property type="match status" value="1"/>
</dbReference>
<evidence type="ECO:0000313" key="1">
    <source>
        <dbReference type="EMBL" id="QDU43855.1"/>
    </source>
</evidence>
<keyword evidence="2" id="KW-1185">Reference proteome</keyword>
<evidence type="ECO:0000313" key="2">
    <source>
        <dbReference type="Proteomes" id="UP000319383"/>
    </source>
</evidence>
<proteinExistence type="predicted"/>
<gene>
    <name evidence="1" type="ORF">Mal52_23320</name>
</gene>
<sequence length="140" mass="15540">MSDAHRMHLKGPWQYRLLDSDSEANVLAAEGRIKMPASWQDCFADYRGGVRYERHFNCPTNLDPHERVYVIFEEIGGNATVRLNETQLGTAGGGPAGPFEFEIKSLLQPRNLLTVDVDFRGGNEQPGGLWAPVALEIRGG</sequence>
<name>A0A517ZN18_9PLAN</name>
<protein>
    <submittedName>
        <fullName evidence="1">Beta-D-glucuronidase</fullName>
    </submittedName>
</protein>